<comment type="subcellular location">
    <subcellularLocation>
        <location evidence="1">Membrane</location>
        <topology evidence="1">Multi-pass membrane protein</topology>
    </subcellularLocation>
</comment>
<keyword evidence="6 8" id="KW-0472">Membrane</keyword>
<keyword evidence="4" id="KW-0029">Amino-acid transport</keyword>
<keyword evidence="2" id="KW-0813">Transport</keyword>
<feature type="transmembrane region" description="Helical" evidence="8">
    <location>
        <begin position="156"/>
        <end position="178"/>
    </location>
</feature>
<evidence type="ECO:0000256" key="5">
    <source>
        <dbReference type="ARBA" id="ARBA00022989"/>
    </source>
</evidence>
<dbReference type="Proteomes" id="UP000219602">
    <property type="component" value="Chromosome 11"/>
</dbReference>
<dbReference type="PIRSF" id="PIRSF006060">
    <property type="entry name" value="AA_transporter"/>
    <property type="match status" value="1"/>
</dbReference>
<evidence type="ECO:0000313" key="11">
    <source>
        <dbReference type="Proteomes" id="UP000219602"/>
    </source>
</evidence>
<dbReference type="PANTHER" id="PTHR43341">
    <property type="entry name" value="AMINO ACID PERMEASE"/>
    <property type="match status" value="1"/>
</dbReference>
<dbReference type="InterPro" id="IPR004840">
    <property type="entry name" value="Amino_acid_permease_CS"/>
</dbReference>
<feature type="transmembrane region" description="Helical" evidence="8">
    <location>
        <begin position="73"/>
        <end position="92"/>
    </location>
</feature>
<feature type="transmembrane region" description="Helical" evidence="8">
    <location>
        <begin position="184"/>
        <end position="204"/>
    </location>
</feature>
<feature type="transmembrane region" description="Helical" evidence="8">
    <location>
        <begin position="452"/>
        <end position="475"/>
    </location>
</feature>
<feature type="transmembrane region" description="Helical" evidence="8">
    <location>
        <begin position="125"/>
        <end position="144"/>
    </location>
</feature>
<evidence type="ECO:0000256" key="2">
    <source>
        <dbReference type="ARBA" id="ARBA00022448"/>
    </source>
</evidence>
<evidence type="ECO:0000256" key="8">
    <source>
        <dbReference type="SAM" id="Phobius"/>
    </source>
</evidence>
<dbReference type="InterPro" id="IPR004841">
    <property type="entry name" value="AA-permease/SLC12A_dom"/>
</dbReference>
<dbReference type="PROSITE" id="PS00218">
    <property type="entry name" value="AMINO_ACID_PERMEASE_1"/>
    <property type="match status" value="1"/>
</dbReference>
<gene>
    <name evidence="10" type="ORF">AU210_013291</name>
</gene>
<organism evidence="10 11">
    <name type="scientific">Fusarium oxysporum f. sp. radicis-cucumerinum</name>
    <dbReference type="NCBI Taxonomy" id="327505"/>
    <lineage>
        <taxon>Eukaryota</taxon>
        <taxon>Fungi</taxon>
        <taxon>Dikarya</taxon>
        <taxon>Ascomycota</taxon>
        <taxon>Pezizomycotina</taxon>
        <taxon>Sordariomycetes</taxon>
        <taxon>Hypocreomycetidae</taxon>
        <taxon>Hypocreales</taxon>
        <taxon>Nectriaceae</taxon>
        <taxon>Fusarium</taxon>
        <taxon>Fusarium oxysporum species complex</taxon>
    </lineage>
</organism>
<evidence type="ECO:0000256" key="4">
    <source>
        <dbReference type="ARBA" id="ARBA00022970"/>
    </source>
</evidence>
<evidence type="ECO:0000256" key="1">
    <source>
        <dbReference type="ARBA" id="ARBA00004141"/>
    </source>
</evidence>
<feature type="domain" description="Amino acid permease/ SLC12A" evidence="9">
    <location>
        <begin position="44"/>
        <end position="511"/>
    </location>
</feature>
<feature type="transmembrane region" description="Helical" evidence="8">
    <location>
        <begin position="277"/>
        <end position="298"/>
    </location>
</feature>
<feature type="transmembrane region" description="Helical" evidence="8">
    <location>
        <begin position="379"/>
        <end position="398"/>
    </location>
</feature>
<dbReference type="AlphaFoldDB" id="A0A2H3G8P5"/>
<feature type="region of interest" description="Disordered" evidence="7">
    <location>
        <begin position="1"/>
        <end position="22"/>
    </location>
</feature>
<keyword evidence="5 8" id="KW-1133">Transmembrane helix</keyword>
<evidence type="ECO:0000259" key="9">
    <source>
        <dbReference type="Pfam" id="PF00324"/>
    </source>
</evidence>
<feature type="transmembrane region" description="Helical" evidence="8">
    <location>
        <begin position="45"/>
        <end position="66"/>
    </location>
</feature>
<dbReference type="FunFam" id="1.20.1740.10:FF:000006">
    <property type="entry name" value="General amino acid permease"/>
    <property type="match status" value="1"/>
</dbReference>
<accession>A0A2H3G8P5</accession>
<evidence type="ECO:0000256" key="3">
    <source>
        <dbReference type="ARBA" id="ARBA00022692"/>
    </source>
</evidence>
<evidence type="ECO:0000256" key="7">
    <source>
        <dbReference type="SAM" id="MobiDB-lite"/>
    </source>
</evidence>
<comment type="caution">
    <text evidence="10">The sequence shown here is derived from an EMBL/GenBank/DDBJ whole genome shotgun (WGS) entry which is preliminary data.</text>
</comment>
<reference evidence="10 11" key="2">
    <citation type="journal article" date="2017" name="Sci. Rep.">
        <title>A mobile pathogenicity chromosome in Fusarium oxysporum for infection of multiple cucurbit species.</title>
        <authorList>
            <person name="van Dam P."/>
            <person name="Fokkens L."/>
            <person name="Ayukawa Y."/>
            <person name="van der Gragt M."/>
            <person name="Ter Horst A."/>
            <person name="Brankovics B."/>
            <person name="Houterman P.M."/>
            <person name="Arie T."/>
            <person name="Rep M."/>
        </authorList>
    </citation>
    <scope>NUCLEOTIDE SEQUENCE [LARGE SCALE GENOMIC DNA]</scope>
    <source>
        <strain evidence="10 11">Forc016</strain>
    </source>
</reference>
<evidence type="ECO:0000256" key="6">
    <source>
        <dbReference type="ARBA" id="ARBA00023136"/>
    </source>
</evidence>
<feature type="transmembrane region" description="Helical" evidence="8">
    <location>
        <begin position="487"/>
        <end position="507"/>
    </location>
</feature>
<dbReference type="STRING" id="327505.A0A2H3G8P5"/>
<dbReference type="PANTHER" id="PTHR43341:SF39">
    <property type="entry name" value="AMINO ACID TRANSPORTER (EUROFUNG)-RELATED"/>
    <property type="match status" value="1"/>
</dbReference>
<reference evidence="10 11" key="1">
    <citation type="journal article" date="2016" name="Environ. Microbiol.">
        <title>Effector profiles distinguish formae speciales of Fusarium oxysporum.</title>
        <authorList>
            <person name="van Dam P."/>
            <person name="Fokkens L."/>
            <person name="Schmidt S.M."/>
            <person name="Linmans J.H."/>
            <person name="Kistler H.C."/>
            <person name="Ma L.J."/>
            <person name="Rep M."/>
        </authorList>
    </citation>
    <scope>NUCLEOTIDE SEQUENCE [LARGE SCALE GENOMIC DNA]</scope>
    <source>
        <strain evidence="10 11">Forc016</strain>
    </source>
</reference>
<dbReference type="GO" id="GO:0015171">
    <property type="term" value="F:amino acid transmembrane transporter activity"/>
    <property type="evidence" value="ECO:0007669"/>
    <property type="project" value="TreeGrafter"/>
</dbReference>
<feature type="transmembrane region" description="Helical" evidence="8">
    <location>
        <begin position="410"/>
        <end position="431"/>
    </location>
</feature>
<dbReference type="EMBL" id="MABQ02000009">
    <property type="protein sequence ID" value="PCD26871.1"/>
    <property type="molecule type" value="Genomic_DNA"/>
</dbReference>
<sequence>MTTDINIEKGEKNEGCHSETEHPLTQGELLHQHGELNRGLKSRHIQFIAIGGSIGTGLFLGIGSALTKAGPLSLLLGYTITGVFIFVMMMSLGEMATWLPLPGALPQFCARYVDRALGFAVGWNVWYSAAITLCAELSAASLIIGYWKGAEGVNVAVWITIILVVVVLLNVFAVSIYGEAEFCFASIKVITIVGLLIMTFIVMLGGNPQSRRLGFTYWKNPEPMKEYLAEGDLGRFLGFFTTLINAAFSFGGVEMVAVAAGEAENPRKNIPKAVRRIFWRIIFFYVLGALAVGILVASNDPRLLSAQASGTSNAAASPWVIGVQNVGISVLSSIINAVILSSASSSANAFIYSGSRYLYALAVNKQAPAFFLKCNKQGVPWIAVLVTSAVGLLTYLSVQKDGGAAQAFQWFQNLVTISSLFTWSCVCLAYIRFHAALKAQGVDRDTLHLKSYFQPWAAWAALIYFSMLIIFNGFSVFMSGRWNISDFFAAYVNTLIFAVLFIAWKLIKKTKWIPSNEADITSGKDAIDALEEIWEDPKPRNALERFWFWLAKDFALGKVRHSYAQGRNARSNKEYSS</sequence>
<feature type="transmembrane region" description="Helical" evidence="8">
    <location>
        <begin position="318"/>
        <end position="340"/>
    </location>
</feature>
<dbReference type="Pfam" id="PF00324">
    <property type="entry name" value="AA_permease"/>
    <property type="match status" value="1"/>
</dbReference>
<evidence type="ECO:0000313" key="10">
    <source>
        <dbReference type="EMBL" id="PCD26871.1"/>
    </source>
</evidence>
<dbReference type="InterPro" id="IPR050524">
    <property type="entry name" value="APC_YAT"/>
</dbReference>
<proteinExistence type="predicted"/>
<name>A0A2H3G8P5_FUSOX</name>
<dbReference type="Gene3D" id="1.20.1740.10">
    <property type="entry name" value="Amino acid/polyamine transporter I"/>
    <property type="match status" value="1"/>
</dbReference>
<dbReference type="GO" id="GO:0016020">
    <property type="term" value="C:membrane"/>
    <property type="evidence" value="ECO:0007669"/>
    <property type="project" value="UniProtKB-SubCell"/>
</dbReference>
<keyword evidence="3 8" id="KW-0812">Transmembrane</keyword>
<protein>
    <recommendedName>
        <fullName evidence="9">Amino acid permease/ SLC12A domain-containing protein</fullName>
    </recommendedName>
</protein>